<reference evidence="1" key="1">
    <citation type="submission" date="2019-08" db="EMBL/GenBank/DDBJ databases">
        <title>Genome sequence of Clostridiales bacterium MT110.</title>
        <authorList>
            <person name="Cao J."/>
        </authorList>
    </citation>
    <scope>NUCLEOTIDE SEQUENCE</scope>
    <source>
        <strain evidence="1">MT110</strain>
    </source>
</reference>
<dbReference type="Proteomes" id="UP000594014">
    <property type="component" value="Chromosome"/>
</dbReference>
<keyword evidence="2" id="KW-1185">Reference proteome</keyword>
<dbReference type="EMBL" id="CP042469">
    <property type="protein sequence ID" value="QOX65051.1"/>
    <property type="molecule type" value="Genomic_DNA"/>
</dbReference>
<evidence type="ECO:0000313" key="2">
    <source>
        <dbReference type="Proteomes" id="UP000594014"/>
    </source>
</evidence>
<sequence length="2249" mass="248247">MYQNGLSYGESVSISTSITFGRAIDTVVGAYPLDSSSFYWNDDDYTFNSIEDYLTDRDSFDTNYKKYSSNTIKNIKPTLSGSNIVNLSYNVALKSDEDFDLSKRLNGGEFDYIVALLGGINLIKKDLYKKLSDGADYGVGPGVFGFIFFVPIVIEYTVLEAVEIPDGDFIPYLDVPTSAKQNEVFSVVDETIFDKEAEFDHSELYYSVDGGPQREVSGWNGRRLGTNINQSFPEICTVKYTLYVTNTFGEEKSVSKTVNITDGREIDGEAILLLPEYTYEGHPALAEDVSEFTVDGIGYSATRAYEEGVATNSFRPLPSGAGTTQKQTSTTSNVTFKSYGNYDVRLSVNLKTGGTLTDTKPIEVRKTPHIVDNLSGFQKQNRKQTLSIDVATMPGKPIAEYYVELLDMKTGQAVTLTNENPKVNNATIKTRTIASSGDEYWTNFRLEFLTKNPERQNYRYTIYVKDSKGDTDSVQKVFEVAPDLPPVAKIKLSDSFLREKGTNLANIISEDLSTTDGDQLERYWSVGGKDVTTLPGYEDQSFGSGLKVKYRKTGVGKETVTLEVKDVWTEPTLEEYVTDADRLSATTQAVTDVINIAPVVSLEPVLFDEINVALLTDQRFKSKTEEKVNTLISALIGNQFDASILVAPLQESYTGAPALMMDKTWRSANMCSCGNCRDRGFSDGEYSFVARRAEVYNEGYYDYCRGPITVYAFKGNAATGQADTVWSYTGGATEVFTISEDKTEKYIFLHKANSTVLLNRNTGAVVTTISKAIGKTSFVSEDGKRIYVIEENAVMKYDTADKSYAPITNYGGSFARLQDGLATFVSKTDENQYAIVRLDLKTEAVKMNAIPGFVIPHDPRYTIREDLKLVDVDITGKMLFTKSYRDNYYSDSRTYFCVYVDPASGYTITESYDPSEYSHDWGFVKDETDKAVGIYRLHFGGDSSKSDVVRYLQYRDIKPDGPVTAERSVLSDTKGKVSSGKIIYARKHTAENKIYIVQGSGEYYSSNGSFPIETDGVTVIMNAASGAVASVIKSTAAFGDLSSRENAAAVNGNLLTSSYLLTGLNGGKTTLKQIRVGLSQAQAQENSFQKYVKDKVNDLVYFVSNGALDPLDVVAKAKDKAASRAAVKVNVSGTKGTISKKVALDPNETYYAEYSIKPLSDSGTVSVKTTQVPSKVTNDEIEYVVTDENLEDFSSSVNTNPFFVFSNKSNIKEGWYSEDISRRVGNNDRAQPIIYSSTITFTIPAEKKAVLSFDYYINLTDIGGNEGIWQNGFKIDGKRWSRTMGSGSGHYTHPYLLAPGKHTIEVFSKVHAATIYNHSTRMDNLSVAYAEPRETTTVLKSSAGQIQTFKAPANGTYKVQLYGPESDSFGGLVEGTIDLKANETLEAYLGSGVPRATTLPDSVSGSNGNGYGSDGFSLSKISFKGKAIAIAGGGGSNGNDGSGTGELIKYDSGSAELDFRCQNCGRNPTTITNNKCDNCNSSRIVLKNPCSTCKLSIYPPSGTHKHYYYEGTGGKGGLAGIGGSSTITMGLDGELGSGEKHWRQSTSYEERFNNYTTAYDGGKGGSGGASWLDSSVLKSGKLTPGGSYGESRLVITRTGTAPAVAYGTKETSETKDSEGWISGRIVIKSEPTITGYSATDFIPRNYDGALSQRLITRSNTTGLSETFTYTVPSDQVSVLTQIAPRFEWTNVRDNQTIFGYKYDGKEYTLLANSSSESGPLWRLDGSLYNFSTVNVIGTHTLAGYQNASGNKYDEGRKQTFFENINLNLLDTSKMNPSFHDGYYFLEPETFQAVYANAKSPQQKTIEIEFNKGEYLIKDFRFYSIKDGKKVYVDETNNDVGEYNKNWIRSSGVKLEGHIAPVEEKEEAPMVYKKGQLVAYNIFYDDYEKDPSKKQYWRYTHTPFNDGEHPDAAYITDSDGNIIRNTGKILSSSIPRFYIDGKYVVEHWQEDNTNRTGDTSGKVDYSKYDKGSNVETVTFYVQGGGAAPWITSIKTAPATVKEGAAYKLQIGVDDAEKDVLELRTEVYKEGKLIYTHTQKNITANTMGVYPVTTTGSAPIAQVGKYTVVCTVRDWSGVGIGSYAFTVVSEGKITGMVSHTPKWDENRKKYNLKRFDEEGNRVIPYEEYFRIAPPRMRGTNIFWAGEQFVLNAETEGAATQVAVSIFQIGSDGRMKDTGYTTSLSKGGSSGTKTAWTGSLWNQNMINRWGRKEPEKLIFLFTATFSGGMERTDQAEIIIDNYHDYWQLHRLW</sequence>
<proteinExistence type="predicted"/>
<name>A0ACD1AF11_9FIRM</name>
<evidence type="ECO:0000313" key="1">
    <source>
        <dbReference type="EMBL" id="QOX65051.1"/>
    </source>
</evidence>
<organism evidence="1 2">
    <name type="scientific">Anoxybacterium hadale</name>
    <dbReference type="NCBI Taxonomy" id="3408580"/>
    <lineage>
        <taxon>Bacteria</taxon>
        <taxon>Bacillati</taxon>
        <taxon>Bacillota</taxon>
        <taxon>Clostridia</taxon>
        <taxon>Peptostreptococcales</taxon>
        <taxon>Anaerovoracaceae</taxon>
        <taxon>Anoxybacterium</taxon>
    </lineage>
</organism>
<protein>
    <submittedName>
        <fullName evidence="1">Uncharacterized protein</fullName>
    </submittedName>
</protein>
<gene>
    <name evidence="1" type="ORF">FRZ06_17725</name>
</gene>
<accession>A0ACD1AF11</accession>